<dbReference type="Gene3D" id="3.90.1430.10">
    <property type="entry name" value="Yeast translation eEF2 (G' domain)"/>
    <property type="match status" value="1"/>
</dbReference>
<name>A0A9P4P058_9PEZI</name>
<evidence type="ECO:0000256" key="4">
    <source>
        <dbReference type="ARBA" id="ARBA00022664"/>
    </source>
</evidence>
<dbReference type="CDD" id="cd04098">
    <property type="entry name" value="eEF2_C_snRNP"/>
    <property type="match status" value="1"/>
</dbReference>
<evidence type="ECO:0000256" key="2">
    <source>
        <dbReference type="ARBA" id="ARBA00004496"/>
    </source>
</evidence>
<dbReference type="SUPFAM" id="SSF50447">
    <property type="entry name" value="Translation proteins"/>
    <property type="match status" value="1"/>
</dbReference>
<dbReference type="GO" id="GO:0003924">
    <property type="term" value="F:GTPase activity"/>
    <property type="evidence" value="ECO:0007669"/>
    <property type="project" value="InterPro"/>
</dbReference>
<dbReference type="InterPro" id="IPR005517">
    <property type="entry name" value="Transl_elong_EFG/EF2_IV"/>
</dbReference>
<dbReference type="GO" id="GO:0003746">
    <property type="term" value="F:translation elongation factor activity"/>
    <property type="evidence" value="ECO:0007669"/>
    <property type="project" value="UniProtKB-KW"/>
</dbReference>
<dbReference type="FunFam" id="2.40.30.10:FF:000029">
    <property type="entry name" value="116 kDa U5 small nuclear ribonucleoprotein component"/>
    <property type="match status" value="1"/>
</dbReference>
<evidence type="ECO:0000256" key="10">
    <source>
        <dbReference type="ARBA" id="ARBA00024731"/>
    </source>
</evidence>
<dbReference type="Pfam" id="PF00009">
    <property type="entry name" value="GTP_EFTU"/>
    <property type="match status" value="1"/>
</dbReference>
<dbReference type="PANTHER" id="PTHR42908">
    <property type="entry name" value="TRANSLATION ELONGATION FACTOR-RELATED"/>
    <property type="match status" value="1"/>
</dbReference>
<dbReference type="EMBL" id="MU007012">
    <property type="protein sequence ID" value="KAF2435760.1"/>
    <property type="molecule type" value="Genomic_DNA"/>
</dbReference>
<evidence type="ECO:0000259" key="12">
    <source>
        <dbReference type="PROSITE" id="PS51722"/>
    </source>
</evidence>
<keyword evidence="6" id="KW-0648">Protein biosynthesis</keyword>
<comment type="caution">
    <text evidence="13">The sequence shown here is derived from an EMBL/GenBank/DDBJ whole genome shotgun (WGS) entry which is preliminary data.</text>
</comment>
<organism evidence="13 14">
    <name type="scientific">Tothia fuscella</name>
    <dbReference type="NCBI Taxonomy" id="1048955"/>
    <lineage>
        <taxon>Eukaryota</taxon>
        <taxon>Fungi</taxon>
        <taxon>Dikarya</taxon>
        <taxon>Ascomycota</taxon>
        <taxon>Pezizomycotina</taxon>
        <taxon>Dothideomycetes</taxon>
        <taxon>Pleosporomycetidae</taxon>
        <taxon>Venturiales</taxon>
        <taxon>Cylindrosympodiaceae</taxon>
        <taxon>Tothia</taxon>
    </lineage>
</organism>
<dbReference type="Gene3D" id="3.40.50.300">
    <property type="entry name" value="P-loop containing nucleotide triphosphate hydrolases"/>
    <property type="match status" value="1"/>
</dbReference>
<accession>A0A9P4P058</accession>
<dbReference type="GO" id="GO:0000398">
    <property type="term" value="P:mRNA splicing, via spliceosome"/>
    <property type="evidence" value="ECO:0007669"/>
    <property type="project" value="TreeGrafter"/>
</dbReference>
<feature type="domain" description="Tr-type G" evidence="12">
    <location>
        <begin position="130"/>
        <end position="422"/>
    </location>
</feature>
<evidence type="ECO:0000256" key="8">
    <source>
        <dbReference type="ARBA" id="ARBA00023187"/>
    </source>
</evidence>
<dbReference type="Gene3D" id="3.30.230.10">
    <property type="match status" value="1"/>
</dbReference>
<dbReference type="SUPFAM" id="SSF54980">
    <property type="entry name" value="EF-G C-terminal domain-like"/>
    <property type="match status" value="2"/>
</dbReference>
<dbReference type="CDD" id="cd16264">
    <property type="entry name" value="snRNP_III"/>
    <property type="match status" value="1"/>
</dbReference>
<gene>
    <name evidence="13" type="ORF">EJ08DRAFT_645448</name>
</gene>
<dbReference type="NCBIfam" id="TIGR00231">
    <property type="entry name" value="small_GTP"/>
    <property type="match status" value="1"/>
</dbReference>
<dbReference type="FunFam" id="3.30.70.240:FF:000004">
    <property type="entry name" value="116 kDa U5 small nuclear ribonucleoprotein"/>
    <property type="match status" value="1"/>
</dbReference>
<keyword evidence="8" id="KW-0508">mRNA splicing</keyword>
<dbReference type="InterPro" id="IPR035655">
    <property type="entry name" value="U5-116kDa_C"/>
</dbReference>
<keyword evidence="14" id="KW-1185">Reference proteome</keyword>
<dbReference type="Gene3D" id="3.30.70.870">
    <property type="entry name" value="Elongation Factor G (Translational Gtpase), domain 3"/>
    <property type="match status" value="1"/>
</dbReference>
<dbReference type="Pfam" id="PF16004">
    <property type="entry name" value="EFTUD2"/>
    <property type="match status" value="1"/>
</dbReference>
<reference evidence="13" key="1">
    <citation type="journal article" date="2020" name="Stud. Mycol.">
        <title>101 Dothideomycetes genomes: a test case for predicting lifestyles and emergence of pathogens.</title>
        <authorList>
            <person name="Haridas S."/>
            <person name="Albert R."/>
            <person name="Binder M."/>
            <person name="Bloem J."/>
            <person name="Labutti K."/>
            <person name="Salamov A."/>
            <person name="Andreopoulos B."/>
            <person name="Baker S."/>
            <person name="Barry K."/>
            <person name="Bills G."/>
            <person name="Bluhm B."/>
            <person name="Cannon C."/>
            <person name="Castanera R."/>
            <person name="Culley D."/>
            <person name="Daum C."/>
            <person name="Ezra D."/>
            <person name="Gonzalez J."/>
            <person name="Henrissat B."/>
            <person name="Kuo A."/>
            <person name="Liang C."/>
            <person name="Lipzen A."/>
            <person name="Lutzoni F."/>
            <person name="Magnuson J."/>
            <person name="Mondo S."/>
            <person name="Nolan M."/>
            <person name="Ohm R."/>
            <person name="Pangilinan J."/>
            <person name="Park H.-J."/>
            <person name="Ramirez L."/>
            <person name="Alfaro M."/>
            <person name="Sun H."/>
            <person name="Tritt A."/>
            <person name="Yoshinaga Y."/>
            <person name="Zwiers L.-H."/>
            <person name="Turgeon B."/>
            <person name="Goodwin S."/>
            <person name="Spatafora J."/>
            <person name="Crous P."/>
            <person name="Grigoriev I."/>
        </authorList>
    </citation>
    <scope>NUCLEOTIDE SEQUENCE</scope>
    <source>
        <strain evidence="13">CBS 130266</strain>
    </source>
</reference>
<dbReference type="GO" id="GO:0005829">
    <property type="term" value="C:cytosol"/>
    <property type="evidence" value="ECO:0007669"/>
    <property type="project" value="TreeGrafter"/>
</dbReference>
<sequence length="985" mass="110141">MEDDLYDEFGNYIGEPESEEESEHGFQTADAYLQDDEAEEESVANDQQLMEIDDSPSNAVVLHEDKQYYPTAQEVYGADVETMVQEEDAQLLTEPIIAPVVQKKFSIEEADLPPVYYSRDFMTDLMNFPEQIRNVALAGHLHHGKTAFMDMLVMETHNIQDKLDKKRGRKRQEQLRYTDTHFLERERGVSIKSSPMSLLLQSTKGKSHLFNMMDTPGHVNFGDEVASSLRLADGLVLVVDVVEGVQVHTEHIIKHAVLEDLPMVLVVNKMDRLILELKLPPQDAYFKLKHVIEEVNTVIENTLPGQGEKRRLSPEKGNVAFASSANGWCFTLGSFAKMYAESYPKANLIPEDFAKRLWGDIYFNPGSRKFTRKGLEEGSKRAFVNFVLDPIYKLYSHTISESPEGLKETLAKLGIVLKPSQLRSDARVLLNLVCEQFFGPATGFVDMVVEHIPSPVEAASRFLEKYYTGPLDTKTAAAMTACDQEGPLIMHVTKLFNTADAKSFNSFAKVLSGTAKAGDQVRVLGEGYTLEDEEDMVTATISDTWIAESRYNIPTSGVPAGNWVLLGGVDNSIVKTATIVPLKLPEDEEAYIFKPIRHFFESVFKVAVEPINPSELPKMLDGLRRVNKSYPLVTTKVEESGEHIILGTGELYMDSVLHDLRRLYAEMEIKVSDPVTRFCETVVETSAIKCYALTPNKKNKLTMVAEPLDSGIAEDIEAGRVNIKDPVRKVGKFFEENYGYDLLASRNIWAFGPDDMGPNILQNDTLPSEVEPKTLRTVRDTIRQGFSWAAREGPLCEEPIRNAKFRLTDISLAPEAIFRGGGQIIPTARRACYSSFLMASPRLMEPVYECSMIGPADAVTSVYTVLARRRGHVLQDGPIAGTPLYQVKGLIPVIDSFGFETDLRIHTQGQATVSLVFDRWSIVPGDPLDRDIKLRPLEPASAQATARDFVLKTRRRKGLAEDVTISKFLEPDLFKSLKESGILDG</sequence>
<dbReference type="SMART" id="SM00889">
    <property type="entry name" value="EFG_IV"/>
    <property type="match status" value="1"/>
</dbReference>
<dbReference type="GO" id="GO:0030623">
    <property type="term" value="F:U5 snRNA binding"/>
    <property type="evidence" value="ECO:0007669"/>
    <property type="project" value="TreeGrafter"/>
</dbReference>
<dbReference type="OrthoDB" id="364892at2759"/>
<evidence type="ECO:0000313" key="14">
    <source>
        <dbReference type="Proteomes" id="UP000800235"/>
    </source>
</evidence>
<dbReference type="GO" id="GO:0046540">
    <property type="term" value="C:U4/U6 x U5 tri-snRNP complex"/>
    <property type="evidence" value="ECO:0007669"/>
    <property type="project" value="TreeGrafter"/>
</dbReference>
<evidence type="ECO:0000256" key="11">
    <source>
        <dbReference type="SAM" id="MobiDB-lite"/>
    </source>
</evidence>
<evidence type="ECO:0000256" key="7">
    <source>
        <dbReference type="ARBA" id="ARBA00023134"/>
    </source>
</evidence>
<keyword evidence="5" id="KW-0547">Nucleotide-binding</keyword>
<dbReference type="Gene3D" id="2.40.30.10">
    <property type="entry name" value="Translation factors"/>
    <property type="match status" value="1"/>
</dbReference>
<keyword evidence="9" id="KW-0539">Nucleus</keyword>
<dbReference type="InterPro" id="IPR035647">
    <property type="entry name" value="EFG_III/V"/>
</dbReference>
<comment type="function">
    <text evidence="10">Catalyzes the GTP-dependent ribosomal translocation step during translation elongation. During this step, the ribosome changes from the pre-translocational (PRE) to the post-translocational (POST) state as the newly formed A-site-bound peptidyl-tRNA and P-site-bound deacylated tRNA move to the P and E sites, respectively. Catalyzes the coordinated movement of the two tRNA molecules, the mRNA and conformational changes in the ribosome.</text>
</comment>
<dbReference type="InterPro" id="IPR031157">
    <property type="entry name" value="G_TR_CS"/>
</dbReference>
<feature type="region of interest" description="Disordered" evidence="11">
    <location>
        <begin position="1"/>
        <end position="26"/>
    </location>
</feature>
<dbReference type="Pfam" id="PF00679">
    <property type="entry name" value="EFG_C"/>
    <property type="match status" value="1"/>
</dbReference>
<dbReference type="GO" id="GO:0071007">
    <property type="term" value="C:U2-type catalytic step 2 spliceosome"/>
    <property type="evidence" value="ECO:0007669"/>
    <property type="project" value="TreeGrafter"/>
</dbReference>
<dbReference type="InterPro" id="IPR005225">
    <property type="entry name" value="Small_GTP-bd"/>
</dbReference>
<dbReference type="Proteomes" id="UP000800235">
    <property type="component" value="Unassembled WGS sequence"/>
</dbReference>
<protein>
    <recommendedName>
        <fullName evidence="3">Elongation factor 2</fullName>
    </recommendedName>
</protein>
<dbReference type="PROSITE" id="PS00301">
    <property type="entry name" value="G_TR_1"/>
    <property type="match status" value="1"/>
</dbReference>
<dbReference type="InterPro" id="IPR020568">
    <property type="entry name" value="Ribosomal_Su5_D2-typ_SF"/>
</dbReference>
<evidence type="ECO:0000256" key="5">
    <source>
        <dbReference type="ARBA" id="ARBA00022741"/>
    </source>
</evidence>
<dbReference type="InterPro" id="IPR027417">
    <property type="entry name" value="P-loop_NTPase"/>
</dbReference>
<evidence type="ECO:0000313" key="13">
    <source>
        <dbReference type="EMBL" id="KAF2435760.1"/>
    </source>
</evidence>
<proteinExistence type="predicted"/>
<keyword evidence="7" id="KW-0342">GTP-binding</keyword>
<dbReference type="CDD" id="cd04167">
    <property type="entry name" value="Snu114p"/>
    <property type="match status" value="1"/>
</dbReference>
<comment type="subcellular location">
    <subcellularLocation>
        <location evidence="2">Cytoplasm</location>
    </subcellularLocation>
    <subcellularLocation>
        <location evidence="1">Nucleus</location>
    </subcellularLocation>
</comment>
<keyword evidence="4" id="KW-0507">mRNA processing</keyword>
<dbReference type="CDD" id="cd04090">
    <property type="entry name" value="EF2_II_snRNP"/>
    <property type="match status" value="1"/>
</dbReference>
<dbReference type="AlphaFoldDB" id="A0A9P4P058"/>
<dbReference type="FunFam" id="3.30.70.870:FF:000002">
    <property type="entry name" value="Translation elongation factor 2"/>
    <property type="match status" value="1"/>
</dbReference>
<keyword evidence="13" id="KW-0251">Elongation factor</keyword>
<dbReference type="InterPro" id="IPR000795">
    <property type="entry name" value="T_Tr_GTP-bd_dom"/>
</dbReference>
<dbReference type="InterPro" id="IPR031950">
    <property type="entry name" value="EFTUD2_N"/>
</dbReference>
<dbReference type="FunFam" id="3.30.230.10:FF:000009">
    <property type="entry name" value="116 kDa U5 small nuclear ribonucleoprotein component"/>
    <property type="match status" value="1"/>
</dbReference>
<dbReference type="GO" id="GO:0005525">
    <property type="term" value="F:GTP binding"/>
    <property type="evidence" value="ECO:0007669"/>
    <property type="project" value="UniProtKB-KW"/>
</dbReference>
<dbReference type="Pfam" id="PF03764">
    <property type="entry name" value="EFG_IV"/>
    <property type="match status" value="1"/>
</dbReference>
<dbReference type="PRINTS" id="PR00315">
    <property type="entry name" value="ELONGATNFCT"/>
</dbReference>
<dbReference type="CDD" id="cd01683">
    <property type="entry name" value="EF2_IV_snRNP"/>
    <property type="match status" value="1"/>
</dbReference>
<dbReference type="PROSITE" id="PS51722">
    <property type="entry name" value="G_TR_2"/>
    <property type="match status" value="1"/>
</dbReference>
<dbReference type="PANTHER" id="PTHR42908:SF6">
    <property type="entry name" value="116 KDA U5 SMALL NUCLEAR RIBONUCLEOPROTEIN COMPONENT"/>
    <property type="match status" value="1"/>
</dbReference>
<dbReference type="Gene3D" id="3.30.70.240">
    <property type="match status" value="1"/>
</dbReference>
<dbReference type="SUPFAM" id="SSF52540">
    <property type="entry name" value="P-loop containing nucleoside triphosphate hydrolases"/>
    <property type="match status" value="1"/>
</dbReference>
<evidence type="ECO:0000256" key="6">
    <source>
        <dbReference type="ARBA" id="ARBA00022917"/>
    </source>
</evidence>
<dbReference type="SUPFAM" id="SSF54211">
    <property type="entry name" value="Ribosomal protein S5 domain 2-like"/>
    <property type="match status" value="1"/>
</dbReference>
<evidence type="ECO:0000256" key="1">
    <source>
        <dbReference type="ARBA" id="ARBA00004123"/>
    </source>
</evidence>
<evidence type="ECO:0000256" key="3">
    <source>
        <dbReference type="ARBA" id="ARBA00017891"/>
    </source>
</evidence>
<dbReference type="InterPro" id="IPR014721">
    <property type="entry name" value="Ribsml_uS5_D2-typ_fold_subgr"/>
</dbReference>
<dbReference type="FunFam" id="3.90.1430.10:FF:000001">
    <property type="entry name" value="116 kDa U5 small nuclear ribonucleoprotein component"/>
    <property type="match status" value="1"/>
</dbReference>
<dbReference type="InterPro" id="IPR000640">
    <property type="entry name" value="EFG_V-like"/>
</dbReference>
<evidence type="ECO:0000256" key="9">
    <source>
        <dbReference type="ARBA" id="ARBA00023242"/>
    </source>
</evidence>
<dbReference type="SMART" id="SM00838">
    <property type="entry name" value="EFG_C"/>
    <property type="match status" value="1"/>
</dbReference>
<dbReference type="InterPro" id="IPR009000">
    <property type="entry name" value="Transl_B-barrel_sf"/>
</dbReference>
<dbReference type="FunFam" id="3.40.50.300:FF:001452">
    <property type="entry name" value="U5 small nuclear ribonucleoprotein component"/>
    <property type="match status" value="1"/>
</dbReference>
<dbReference type="InterPro" id="IPR044121">
    <property type="entry name" value="Snu114_GTP-bd"/>
</dbReference>